<dbReference type="EMBL" id="VFPM01000001">
    <property type="protein sequence ID" value="TQM64704.1"/>
    <property type="molecule type" value="Genomic_DNA"/>
</dbReference>
<organism evidence="2 3">
    <name type="scientific">Humibacillus xanthopallidus</name>
    <dbReference type="NCBI Taxonomy" id="412689"/>
    <lineage>
        <taxon>Bacteria</taxon>
        <taxon>Bacillati</taxon>
        <taxon>Actinomycetota</taxon>
        <taxon>Actinomycetes</taxon>
        <taxon>Micrococcales</taxon>
        <taxon>Intrasporangiaceae</taxon>
        <taxon>Humibacillus</taxon>
    </lineage>
</organism>
<evidence type="ECO:0000313" key="3">
    <source>
        <dbReference type="Proteomes" id="UP000316747"/>
    </source>
</evidence>
<evidence type="ECO:0000256" key="1">
    <source>
        <dbReference type="SAM" id="Phobius"/>
    </source>
</evidence>
<dbReference type="Proteomes" id="UP000316747">
    <property type="component" value="Unassembled WGS sequence"/>
</dbReference>
<reference evidence="2 3" key="1">
    <citation type="submission" date="2019-06" db="EMBL/GenBank/DDBJ databases">
        <title>Genome sequencing of plant associated microbes to promote plant fitness in Sorghum bicolor and Oryza sativa.</title>
        <authorList>
            <person name="Coleman-Derr D."/>
        </authorList>
    </citation>
    <scope>NUCLEOTIDE SEQUENCE [LARGE SCALE GENOMIC DNA]</scope>
    <source>
        <strain evidence="2 3">KV-663</strain>
    </source>
</reference>
<keyword evidence="1" id="KW-0812">Transmembrane</keyword>
<accession>A0A543I277</accession>
<keyword evidence="1" id="KW-0472">Membrane</keyword>
<keyword evidence="3" id="KW-1185">Reference proteome</keyword>
<comment type="caution">
    <text evidence="2">The sequence shown here is derived from an EMBL/GenBank/DDBJ whole genome shotgun (WGS) entry which is preliminary data.</text>
</comment>
<gene>
    <name evidence="2" type="ORF">FBY41_1083</name>
</gene>
<feature type="transmembrane region" description="Helical" evidence="1">
    <location>
        <begin position="60"/>
        <end position="77"/>
    </location>
</feature>
<sequence length="127" mass="13725">MRGCWPQAADSVRCVTRNRQGRLTRDTALAIFWTAIAGVFLLGVLAAVDPNTPPSGDPAWLGWVLLILGMGFVARAWRVGIEITQDQVVRHGWLRALSGVDVDAAPLEGDDLTCAQATQAPMRTATR</sequence>
<evidence type="ECO:0000313" key="2">
    <source>
        <dbReference type="EMBL" id="TQM64704.1"/>
    </source>
</evidence>
<proteinExistence type="predicted"/>
<keyword evidence="1" id="KW-1133">Transmembrane helix</keyword>
<name>A0A543I277_9MICO</name>
<dbReference type="AlphaFoldDB" id="A0A543I277"/>
<protein>
    <submittedName>
        <fullName evidence="2">Uncharacterized protein</fullName>
    </submittedName>
</protein>
<feature type="transmembrane region" description="Helical" evidence="1">
    <location>
        <begin position="27"/>
        <end position="48"/>
    </location>
</feature>